<name>A0AAF0TRH3_SOLVR</name>
<sequence>MKKCIVDFVSKCPNIQQVKVEHQRPSGVAQNIALLEWKWEMIHMDFITGFPRSRRKPDSIWVIVDRMTRLAQFFPVKTQNST</sequence>
<dbReference type="PANTHER" id="PTHR45835:SF91">
    <property type="entry name" value="RETROTRANSPOSON, TY3-GYPSY SUBCLASS-LIKE PROTEIN"/>
    <property type="match status" value="1"/>
</dbReference>
<dbReference type="GO" id="GO:0003676">
    <property type="term" value="F:nucleic acid binding"/>
    <property type="evidence" value="ECO:0007669"/>
    <property type="project" value="InterPro"/>
</dbReference>
<dbReference type="SUPFAM" id="SSF53098">
    <property type="entry name" value="Ribonuclease H-like"/>
    <property type="match status" value="1"/>
</dbReference>
<reference evidence="1" key="1">
    <citation type="submission" date="2023-08" db="EMBL/GenBank/DDBJ databases">
        <title>A de novo genome assembly of Solanum verrucosum Schlechtendal, a Mexican diploid species geographically isolated from the other diploid A-genome species in potato relatives.</title>
        <authorList>
            <person name="Hosaka K."/>
        </authorList>
    </citation>
    <scope>NUCLEOTIDE SEQUENCE</scope>
    <source>
        <tissue evidence="1">Young leaves</tissue>
    </source>
</reference>
<dbReference type="InterPro" id="IPR036397">
    <property type="entry name" value="RNaseH_sf"/>
</dbReference>
<evidence type="ECO:0008006" key="3">
    <source>
        <dbReference type="Google" id="ProtNLM"/>
    </source>
</evidence>
<accession>A0AAF0TRH3</accession>
<dbReference type="EMBL" id="CP133616">
    <property type="protein sequence ID" value="WMV29274.1"/>
    <property type="molecule type" value="Genomic_DNA"/>
</dbReference>
<evidence type="ECO:0000313" key="2">
    <source>
        <dbReference type="Proteomes" id="UP001234989"/>
    </source>
</evidence>
<evidence type="ECO:0000313" key="1">
    <source>
        <dbReference type="EMBL" id="WMV29274.1"/>
    </source>
</evidence>
<gene>
    <name evidence="1" type="ORF">MTR67_022659</name>
</gene>
<dbReference type="Proteomes" id="UP001234989">
    <property type="component" value="Chromosome 5"/>
</dbReference>
<protein>
    <recommendedName>
        <fullName evidence="3">Retrotransposon protein</fullName>
    </recommendedName>
</protein>
<keyword evidence="2" id="KW-1185">Reference proteome</keyword>
<organism evidence="1 2">
    <name type="scientific">Solanum verrucosum</name>
    <dbReference type="NCBI Taxonomy" id="315347"/>
    <lineage>
        <taxon>Eukaryota</taxon>
        <taxon>Viridiplantae</taxon>
        <taxon>Streptophyta</taxon>
        <taxon>Embryophyta</taxon>
        <taxon>Tracheophyta</taxon>
        <taxon>Spermatophyta</taxon>
        <taxon>Magnoliopsida</taxon>
        <taxon>eudicotyledons</taxon>
        <taxon>Gunneridae</taxon>
        <taxon>Pentapetalae</taxon>
        <taxon>asterids</taxon>
        <taxon>lamiids</taxon>
        <taxon>Solanales</taxon>
        <taxon>Solanaceae</taxon>
        <taxon>Solanoideae</taxon>
        <taxon>Solaneae</taxon>
        <taxon>Solanum</taxon>
    </lineage>
</organism>
<dbReference type="InterPro" id="IPR012337">
    <property type="entry name" value="RNaseH-like_sf"/>
</dbReference>
<dbReference type="PANTHER" id="PTHR45835">
    <property type="entry name" value="YALI0A06105P"/>
    <property type="match status" value="1"/>
</dbReference>
<dbReference type="AlphaFoldDB" id="A0AAF0TRH3"/>
<proteinExistence type="predicted"/>
<dbReference type="Gene3D" id="3.30.420.10">
    <property type="entry name" value="Ribonuclease H-like superfamily/Ribonuclease H"/>
    <property type="match status" value="1"/>
</dbReference>